<comment type="subcellular location">
    <subcellularLocation>
        <location evidence="5">Endoplasmic reticulum membrane</location>
        <topology evidence="5">Multi-pass membrane protein</topology>
    </subcellularLocation>
    <subcellularLocation>
        <location evidence="5">Endoplasmic reticulum-Golgi intermediate compartment membrane</location>
        <topology evidence="5">Multi-pass membrane protein</topology>
    </subcellularLocation>
    <subcellularLocation>
        <location evidence="5">Golgi apparatus membrane</location>
        <topology evidence="5">Multi-pass membrane protein</topology>
    </subcellularLocation>
    <subcellularLocation>
        <location evidence="1">Membrane</location>
    </subcellularLocation>
</comment>
<dbReference type="PANTHER" id="PTHR10984:SF81">
    <property type="entry name" value="ER-DERIVED VESICLES PROTEIN ERV41"/>
    <property type="match status" value="1"/>
</dbReference>
<keyword evidence="5" id="KW-0813">Transport</keyword>
<dbReference type="FunCoup" id="G8ZSS8">
    <property type="interactions" value="397"/>
</dbReference>
<comment type="similarity">
    <text evidence="5">Belongs to the ERGIC family.</text>
</comment>
<evidence type="ECO:0000256" key="5">
    <source>
        <dbReference type="RuleBase" id="RU369013"/>
    </source>
</evidence>
<sequence length="348" mass="39930">MAGLRSFDAFPKTDETHQQRSFKGGLSSVMTYLFLLFMCWTEFGSYFGGYVDQQYKVDGEVRETFQINMDMYVNMPCNLLHINVRDKTMDRKVVSKELSMQNMPFFVPYGTMVNDMKKIATPDLDEILGEAIPAQFRERMDPSVLEASLGSDVTFDGCHIYGSVPVNRVAGELQITAKGWGYQDFEKAPVSEINFSHVINEFSYGDFFPYIDNPLDNTAKISIVDRLMGYLYDTSIVPTVYEKLGAYVDTNQYAVSERQFDQKSTKRGSTTVPGIFFRYDFEPLSISIKDRRLSFIQFIIRLVALLSFVVYIASWTFRMVDLTLITVMGPKWSLRYQPNSDSKGLLER</sequence>
<keyword evidence="9" id="KW-1185">Reference proteome</keyword>
<feature type="domain" description="Endoplasmic reticulum vesicle transporter N-terminal" evidence="7">
    <location>
        <begin position="4"/>
        <end position="92"/>
    </location>
</feature>
<feature type="transmembrane region" description="Helical" evidence="5">
    <location>
        <begin position="298"/>
        <end position="317"/>
    </location>
</feature>
<dbReference type="KEGG" id="tdl:TDEL_0D00880"/>
<dbReference type="eggNOG" id="KOG2667">
    <property type="taxonomic scope" value="Eukaryota"/>
</dbReference>
<keyword evidence="2 5" id="KW-0812">Transmembrane</keyword>
<dbReference type="GeneID" id="11502107"/>
<evidence type="ECO:0000313" key="9">
    <source>
        <dbReference type="Proteomes" id="UP000005627"/>
    </source>
</evidence>
<evidence type="ECO:0000256" key="2">
    <source>
        <dbReference type="ARBA" id="ARBA00022692"/>
    </source>
</evidence>
<keyword evidence="4 5" id="KW-0472">Membrane</keyword>
<evidence type="ECO:0000259" key="7">
    <source>
        <dbReference type="Pfam" id="PF13850"/>
    </source>
</evidence>
<proteinExistence type="inferred from homology"/>
<dbReference type="GO" id="GO:0005789">
    <property type="term" value="C:endoplasmic reticulum membrane"/>
    <property type="evidence" value="ECO:0007669"/>
    <property type="project" value="UniProtKB-SubCell"/>
</dbReference>
<organism evidence="8 9">
    <name type="scientific">Torulaspora delbrueckii</name>
    <name type="common">Yeast</name>
    <name type="synonym">Candida colliculosa</name>
    <dbReference type="NCBI Taxonomy" id="4950"/>
    <lineage>
        <taxon>Eukaryota</taxon>
        <taxon>Fungi</taxon>
        <taxon>Dikarya</taxon>
        <taxon>Ascomycota</taxon>
        <taxon>Saccharomycotina</taxon>
        <taxon>Saccharomycetes</taxon>
        <taxon>Saccharomycetales</taxon>
        <taxon>Saccharomycetaceae</taxon>
        <taxon>Torulaspora</taxon>
    </lineage>
</organism>
<dbReference type="STRING" id="1076872.G8ZSS8"/>
<dbReference type="InterPro" id="IPR012936">
    <property type="entry name" value="Erv_C"/>
</dbReference>
<feature type="domain" description="Endoplasmic reticulum vesicle transporter C-terminal" evidence="6">
    <location>
        <begin position="154"/>
        <end position="314"/>
    </location>
</feature>
<dbReference type="HOGENOM" id="CLU_034705_2_1_1"/>
<dbReference type="OrthoDB" id="5541786at2759"/>
<keyword evidence="5" id="KW-0333">Golgi apparatus</keyword>
<dbReference type="GO" id="GO:0006890">
    <property type="term" value="P:retrograde vesicle-mediated transport, Golgi to endoplasmic reticulum"/>
    <property type="evidence" value="ECO:0007669"/>
    <property type="project" value="EnsemblFungi"/>
</dbReference>
<evidence type="ECO:0000259" key="6">
    <source>
        <dbReference type="Pfam" id="PF07970"/>
    </source>
</evidence>
<dbReference type="InParanoid" id="G8ZSS8"/>
<dbReference type="RefSeq" id="XP_003680883.1">
    <property type="nucleotide sequence ID" value="XM_003680835.1"/>
</dbReference>
<reference evidence="8 9" key="1">
    <citation type="journal article" date="2011" name="Proc. Natl. Acad. Sci. U.S.A.">
        <title>Evolutionary erosion of yeast sex chromosomes by mating-type switching accidents.</title>
        <authorList>
            <person name="Gordon J.L."/>
            <person name="Armisen D."/>
            <person name="Proux-Wera E."/>
            <person name="Oheigeartaigh S.S."/>
            <person name="Byrne K.P."/>
            <person name="Wolfe K.H."/>
        </authorList>
    </citation>
    <scope>NUCLEOTIDE SEQUENCE [LARGE SCALE GENOMIC DNA]</scope>
    <source>
        <strain evidence="9">ATCC 10662 / CBS 1146 / NBRC 0425 / NCYC 2629 / NRRL Y-866</strain>
    </source>
</reference>
<feature type="transmembrane region" description="Helical" evidence="5">
    <location>
        <begin position="29"/>
        <end position="47"/>
    </location>
</feature>
<protein>
    <recommendedName>
        <fullName evidence="5">Endoplasmic reticulum-Golgi intermediate compartment protein</fullName>
    </recommendedName>
</protein>
<dbReference type="Pfam" id="PF13850">
    <property type="entry name" value="ERGIC_N"/>
    <property type="match status" value="1"/>
</dbReference>
<gene>
    <name evidence="8" type="primary">TDEL0D00880</name>
    <name evidence="8" type="ORF">TDEL_0D00880</name>
</gene>
<dbReference type="Proteomes" id="UP000005627">
    <property type="component" value="Chromosome 4"/>
</dbReference>
<dbReference type="AlphaFoldDB" id="G8ZSS8"/>
<dbReference type="InterPro" id="IPR039542">
    <property type="entry name" value="Erv_N"/>
</dbReference>
<dbReference type="GO" id="GO:0033116">
    <property type="term" value="C:endoplasmic reticulum-Golgi intermediate compartment membrane"/>
    <property type="evidence" value="ECO:0007669"/>
    <property type="project" value="UniProtKB-SubCell"/>
</dbReference>
<dbReference type="GO" id="GO:0030134">
    <property type="term" value="C:COPII-coated ER to Golgi transport vesicle"/>
    <property type="evidence" value="ECO:0007669"/>
    <property type="project" value="EnsemblFungi"/>
</dbReference>
<dbReference type="EMBL" id="HE616745">
    <property type="protein sequence ID" value="CCE91672.1"/>
    <property type="molecule type" value="Genomic_DNA"/>
</dbReference>
<dbReference type="GO" id="GO:0006888">
    <property type="term" value="P:endoplasmic reticulum to Golgi vesicle-mediated transport"/>
    <property type="evidence" value="ECO:0007669"/>
    <property type="project" value="UniProtKB-UniRule"/>
</dbReference>
<dbReference type="GO" id="GO:0000139">
    <property type="term" value="C:Golgi membrane"/>
    <property type="evidence" value="ECO:0007669"/>
    <property type="project" value="UniProtKB-SubCell"/>
</dbReference>
<dbReference type="Pfam" id="PF07970">
    <property type="entry name" value="COPIIcoated_ERV"/>
    <property type="match status" value="1"/>
</dbReference>
<name>G8ZSS8_TORDE</name>
<keyword evidence="5" id="KW-0931">ER-Golgi transport</keyword>
<keyword evidence="3 5" id="KW-1133">Transmembrane helix</keyword>
<dbReference type="InterPro" id="IPR045888">
    <property type="entry name" value="Erv"/>
</dbReference>
<dbReference type="GO" id="GO:0061852">
    <property type="term" value="C:retrograde transporter complex, Golgi to ER"/>
    <property type="evidence" value="ECO:0007669"/>
    <property type="project" value="EnsemblFungi"/>
</dbReference>
<accession>G8ZSS8</accession>
<dbReference type="PANTHER" id="PTHR10984">
    <property type="entry name" value="ENDOPLASMIC RETICULUM-GOLGI INTERMEDIATE COMPARTMENT PROTEIN"/>
    <property type="match status" value="1"/>
</dbReference>
<evidence type="ECO:0000256" key="3">
    <source>
        <dbReference type="ARBA" id="ARBA00022989"/>
    </source>
</evidence>
<dbReference type="GO" id="GO:0042802">
    <property type="term" value="F:identical protein binding"/>
    <property type="evidence" value="ECO:0007669"/>
    <property type="project" value="EnsemblFungi"/>
</dbReference>
<evidence type="ECO:0000256" key="1">
    <source>
        <dbReference type="ARBA" id="ARBA00004370"/>
    </source>
</evidence>
<evidence type="ECO:0000313" key="8">
    <source>
        <dbReference type="EMBL" id="CCE91672.1"/>
    </source>
</evidence>
<keyword evidence="5" id="KW-0256">Endoplasmic reticulum</keyword>
<evidence type="ECO:0000256" key="4">
    <source>
        <dbReference type="ARBA" id="ARBA00023136"/>
    </source>
</evidence>
<comment type="function">
    <text evidence="5">Plays a role in transport between endoplasmic reticulum and Golgi.</text>
</comment>